<dbReference type="EMBL" id="JACHGT010000012">
    <property type="protein sequence ID" value="MBB6037274.1"/>
    <property type="molecule type" value="Genomic_DNA"/>
</dbReference>
<dbReference type="RefSeq" id="WP_184790109.1">
    <property type="nucleotide sequence ID" value="NZ_BONT01000081.1"/>
</dbReference>
<dbReference type="Proteomes" id="UP000548476">
    <property type="component" value="Unassembled WGS sequence"/>
</dbReference>
<evidence type="ECO:0000313" key="3">
    <source>
        <dbReference type="Proteomes" id="UP000548476"/>
    </source>
</evidence>
<name>A0A841FN48_9ACTN</name>
<keyword evidence="3" id="KW-1185">Reference proteome</keyword>
<protein>
    <submittedName>
        <fullName evidence="2">Uncharacterized protein</fullName>
    </submittedName>
</protein>
<organism evidence="2 3">
    <name type="scientific">Phytomonospora endophytica</name>
    <dbReference type="NCBI Taxonomy" id="714109"/>
    <lineage>
        <taxon>Bacteria</taxon>
        <taxon>Bacillati</taxon>
        <taxon>Actinomycetota</taxon>
        <taxon>Actinomycetes</taxon>
        <taxon>Micromonosporales</taxon>
        <taxon>Micromonosporaceae</taxon>
        <taxon>Phytomonospora</taxon>
    </lineage>
</organism>
<accession>A0A841FN48</accession>
<reference evidence="2 3" key="1">
    <citation type="submission" date="2020-08" db="EMBL/GenBank/DDBJ databases">
        <title>Genomic Encyclopedia of Type Strains, Phase IV (KMG-IV): sequencing the most valuable type-strain genomes for metagenomic binning, comparative biology and taxonomic classification.</title>
        <authorList>
            <person name="Goeker M."/>
        </authorList>
    </citation>
    <scope>NUCLEOTIDE SEQUENCE [LARGE SCALE GENOMIC DNA]</scope>
    <source>
        <strain evidence="2 3">YIM 65646</strain>
    </source>
</reference>
<comment type="caution">
    <text evidence="2">The sequence shown here is derived from an EMBL/GenBank/DDBJ whole genome shotgun (WGS) entry which is preliminary data.</text>
</comment>
<feature type="transmembrane region" description="Helical" evidence="1">
    <location>
        <begin position="12"/>
        <end position="35"/>
    </location>
</feature>
<gene>
    <name evidence="2" type="ORF">HNR73_005150</name>
</gene>
<keyword evidence="1" id="KW-0812">Transmembrane</keyword>
<evidence type="ECO:0000313" key="2">
    <source>
        <dbReference type="EMBL" id="MBB6037274.1"/>
    </source>
</evidence>
<evidence type="ECO:0000256" key="1">
    <source>
        <dbReference type="SAM" id="Phobius"/>
    </source>
</evidence>
<keyword evidence="1" id="KW-1133">Transmembrane helix</keyword>
<dbReference type="AlphaFoldDB" id="A0A841FN48"/>
<proteinExistence type="predicted"/>
<sequence>MSGILGFLVLRAGYTWAAVALFVLAVFALGDLIWLRHKGTHRRIREGR</sequence>
<keyword evidence="1" id="KW-0472">Membrane</keyword>